<accession>A0ACB9RZ89</accession>
<protein>
    <submittedName>
        <fullName evidence="1">Uncharacterized protein</fullName>
    </submittedName>
</protein>
<evidence type="ECO:0000313" key="2">
    <source>
        <dbReference type="Proteomes" id="UP001057402"/>
    </source>
</evidence>
<proteinExistence type="predicted"/>
<reference evidence="2" key="1">
    <citation type="journal article" date="2023" name="Front. Plant Sci.">
        <title>Chromosomal-level genome assembly of Melastoma candidum provides insights into trichome evolution.</title>
        <authorList>
            <person name="Zhong Y."/>
            <person name="Wu W."/>
            <person name="Sun C."/>
            <person name="Zou P."/>
            <person name="Liu Y."/>
            <person name="Dai S."/>
            <person name="Zhou R."/>
        </authorList>
    </citation>
    <scope>NUCLEOTIDE SEQUENCE [LARGE SCALE GENOMIC DNA]</scope>
</reference>
<dbReference type="Proteomes" id="UP001057402">
    <property type="component" value="Chromosome 3"/>
</dbReference>
<sequence>MIRTWTSSTVDASPQFSAMYVFGDSLVDHGNNNYLASLAKANYLPYGIDFVEGPTGRFCNGKTIIDFLGELVGLPIIPAFISTLSDEGSIRHGVNYASAAGGIRDDSGRQLGDRFSLYQQVQHFQRTLNQMKNQMGDEEIRRHLAKSLVVMNLGNNDYLNNYLLPSFYNTSSIYKPLEYAEILISTYTTRIMDLHKLGMRKFVIAAVGPLGCMPNQLAAGEAAPGTCVKVVNEIVGLFNVRLRTLIDRLNNMRLTRDTIFVYGNAYDVFYDIFHNSNKYGLAIVDRGCCGSGRYQGEITCLPLQIPCVDRDEYMFWDAYHPTELVNKIFAERAYAGSPADCYPINVKKMARL</sequence>
<dbReference type="EMBL" id="CM042882">
    <property type="protein sequence ID" value="KAI4383546.1"/>
    <property type="molecule type" value="Genomic_DNA"/>
</dbReference>
<organism evidence="1 2">
    <name type="scientific">Melastoma candidum</name>
    <dbReference type="NCBI Taxonomy" id="119954"/>
    <lineage>
        <taxon>Eukaryota</taxon>
        <taxon>Viridiplantae</taxon>
        <taxon>Streptophyta</taxon>
        <taxon>Embryophyta</taxon>
        <taxon>Tracheophyta</taxon>
        <taxon>Spermatophyta</taxon>
        <taxon>Magnoliopsida</taxon>
        <taxon>eudicotyledons</taxon>
        <taxon>Gunneridae</taxon>
        <taxon>Pentapetalae</taxon>
        <taxon>rosids</taxon>
        <taxon>malvids</taxon>
        <taxon>Myrtales</taxon>
        <taxon>Melastomataceae</taxon>
        <taxon>Melastomatoideae</taxon>
        <taxon>Melastomateae</taxon>
        <taxon>Melastoma</taxon>
    </lineage>
</organism>
<keyword evidence="2" id="KW-1185">Reference proteome</keyword>
<gene>
    <name evidence="1" type="ORF">MLD38_009372</name>
</gene>
<evidence type="ECO:0000313" key="1">
    <source>
        <dbReference type="EMBL" id="KAI4383546.1"/>
    </source>
</evidence>
<comment type="caution">
    <text evidence="1">The sequence shown here is derived from an EMBL/GenBank/DDBJ whole genome shotgun (WGS) entry which is preliminary data.</text>
</comment>
<name>A0ACB9RZ89_9MYRT</name>